<dbReference type="AlphaFoldDB" id="A0A834UFJ0"/>
<reference evidence="2" key="1">
    <citation type="journal article" date="2020" name="G3 (Bethesda)">
        <title>High-Quality Assemblies for Three Invasive Social Wasps from the &lt;i&gt;Vespula&lt;/i&gt; Genus.</title>
        <authorList>
            <person name="Harrop T.W.R."/>
            <person name="Guhlin J."/>
            <person name="McLaughlin G.M."/>
            <person name="Permina E."/>
            <person name="Stockwell P."/>
            <person name="Gilligan J."/>
            <person name="Le Lec M.F."/>
            <person name="Gruber M.A.M."/>
            <person name="Quinn O."/>
            <person name="Lovegrove M."/>
            <person name="Duncan E.J."/>
            <person name="Remnant E.J."/>
            <person name="Van Eeckhoven J."/>
            <person name="Graham B."/>
            <person name="Knapp R.A."/>
            <person name="Langford K.W."/>
            <person name="Kronenberg Z."/>
            <person name="Press M.O."/>
            <person name="Eacker S.M."/>
            <person name="Wilson-Rankin E.E."/>
            <person name="Purcell J."/>
            <person name="Lester P.J."/>
            <person name="Dearden P.K."/>
        </authorList>
    </citation>
    <scope>NUCLEOTIDE SEQUENCE</scope>
    <source>
        <strain evidence="2">Volc-1</strain>
    </source>
</reference>
<gene>
    <name evidence="2" type="ORF">H0235_003903</name>
</gene>
<evidence type="ECO:0000256" key="1">
    <source>
        <dbReference type="SAM" id="MobiDB-lite"/>
    </source>
</evidence>
<protein>
    <submittedName>
        <fullName evidence="2">Uncharacterized protein</fullName>
    </submittedName>
</protein>
<evidence type="ECO:0000313" key="3">
    <source>
        <dbReference type="Proteomes" id="UP000600918"/>
    </source>
</evidence>
<feature type="region of interest" description="Disordered" evidence="1">
    <location>
        <begin position="27"/>
        <end position="47"/>
    </location>
</feature>
<comment type="caution">
    <text evidence="2">The sequence shown here is derived from an EMBL/GenBank/DDBJ whole genome shotgun (WGS) entry which is preliminary data.</text>
</comment>
<evidence type="ECO:0000313" key="2">
    <source>
        <dbReference type="EMBL" id="KAF7435712.1"/>
    </source>
</evidence>
<dbReference type="Proteomes" id="UP000600918">
    <property type="component" value="Unassembled WGS sequence"/>
</dbReference>
<keyword evidence="3" id="KW-1185">Reference proteome</keyword>
<sequence length="93" mass="9981">MEEKQDTRALSGVQVRTSMAFKYSTKRFERREASAKQGDPVESPENETLENARVYPQLALDSKTISIAIGDVGDGGDGGGNGDGGDVVWYIGV</sequence>
<name>A0A834UFJ0_VESPE</name>
<dbReference type="EMBL" id="JACSDY010000002">
    <property type="protein sequence ID" value="KAF7435712.1"/>
    <property type="molecule type" value="Genomic_DNA"/>
</dbReference>
<accession>A0A834UFJ0</accession>
<organism evidence="2 3">
    <name type="scientific">Vespula pensylvanica</name>
    <name type="common">Western yellow jacket</name>
    <name type="synonym">Wasp</name>
    <dbReference type="NCBI Taxonomy" id="30213"/>
    <lineage>
        <taxon>Eukaryota</taxon>
        <taxon>Metazoa</taxon>
        <taxon>Ecdysozoa</taxon>
        <taxon>Arthropoda</taxon>
        <taxon>Hexapoda</taxon>
        <taxon>Insecta</taxon>
        <taxon>Pterygota</taxon>
        <taxon>Neoptera</taxon>
        <taxon>Endopterygota</taxon>
        <taxon>Hymenoptera</taxon>
        <taxon>Apocrita</taxon>
        <taxon>Aculeata</taxon>
        <taxon>Vespoidea</taxon>
        <taxon>Vespidae</taxon>
        <taxon>Vespinae</taxon>
        <taxon>Vespula</taxon>
    </lineage>
</organism>
<proteinExistence type="predicted"/>